<evidence type="ECO:0000313" key="2">
    <source>
        <dbReference type="EMBL" id="KKR41900.1"/>
    </source>
</evidence>
<feature type="domain" description="DUF5659" evidence="1">
    <location>
        <begin position="6"/>
        <end position="78"/>
    </location>
</feature>
<sequence length="82" mass="9455">MSQNKTYYETQSLPLTATIICLGIPLDSVIKSPDGKSIFVFPRSIELDQILENFWKKSLVIEPNTFWEAIRFIKSRIYGGQE</sequence>
<proteinExistence type="predicted"/>
<protein>
    <recommendedName>
        <fullName evidence="1">DUF5659 domain-containing protein</fullName>
    </recommendedName>
</protein>
<reference evidence="2 3" key="1">
    <citation type="journal article" date="2015" name="Nature">
        <title>rRNA introns, odd ribosomes, and small enigmatic genomes across a large radiation of phyla.</title>
        <authorList>
            <person name="Brown C.T."/>
            <person name="Hug L.A."/>
            <person name="Thomas B.C."/>
            <person name="Sharon I."/>
            <person name="Castelle C.J."/>
            <person name="Singh A."/>
            <person name="Wilkins M.J."/>
            <person name="Williams K.H."/>
            <person name="Banfield J.F."/>
        </authorList>
    </citation>
    <scope>NUCLEOTIDE SEQUENCE [LARGE SCALE GENOMIC DNA]</scope>
</reference>
<dbReference type="Proteomes" id="UP000034881">
    <property type="component" value="Unassembled WGS sequence"/>
</dbReference>
<accession>A0A0G0T468</accession>
<comment type="caution">
    <text evidence="2">The sequence shown here is derived from an EMBL/GenBank/DDBJ whole genome shotgun (WGS) entry which is preliminary data.</text>
</comment>
<dbReference type="AlphaFoldDB" id="A0A0G0T468"/>
<gene>
    <name evidence="2" type="ORF">UT77_C0005G0015</name>
</gene>
<evidence type="ECO:0000313" key="3">
    <source>
        <dbReference type="Proteomes" id="UP000034881"/>
    </source>
</evidence>
<evidence type="ECO:0000259" key="1">
    <source>
        <dbReference type="Pfam" id="PF18903"/>
    </source>
</evidence>
<dbReference type="InterPro" id="IPR043718">
    <property type="entry name" value="DUF5659"/>
</dbReference>
<organism evidence="2 3">
    <name type="scientific">Candidatus Daviesbacteria bacterium GW2011_GWC2_40_12</name>
    <dbReference type="NCBI Taxonomy" id="1618431"/>
    <lineage>
        <taxon>Bacteria</taxon>
        <taxon>Candidatus Daviesiibacteriota</taxon>
    </lineage>
</organism>
<dbReference type="EMBL" id="LBYB01000005">
    <property type="protein sequence ID" value="KKR41900.1"/>
    <property type="molecule type" value="Genomic_DNA"/>
</dbReference>
<name>A0A0G0T468_9BACT</name>
<dbReference type="Pfam" id="PF18903">
    <property type="entry name" value="DUF5659"/>
    <property type="match status" value="1"/>
</dbReference>